<protein>
    <recommendedName>
        <fullName evidence="2">PKD domain-containing protein</fullName>
    </recommendedName>
</protein>
<feature type="domain" description="PKD" evidence="2">
    <location>
        <begin position="68"/>
        <end position="109"/>
    </location>
</feature>
<keyword evidence="1" id="KW-0732">Signal</keyword>
<feature type="signal peptide" evidence="1">
    <location>
        <begin position="1"/>
        <end position="21"/>
    </location>
</feature>
<keyword evidence="4" id="KW-1185">Reference proteome</keyword>
<feature type="chain" id="PRO_5045628286" description="PKD domain-containing protein" evidence="1">
    <location>
        <begin position="22"/>
        <end position="276"/>
    </location>
</feature>
<dbReference type="EMBL" id="BAABFT010000001">
    <property type="protein sequence ID" value="GAA4306841.1"/>
    <property type="molecule type" value="Genomic_DNA"/>
</dbReference>
<evidence type="ECO:0000259" key="2">
    <source>
        <dbReference type="PROSITE" id="PS50093"/>
    </source>
</evidence>
<dbReference type="Gene3D" id="2.60.120.260">
    <property type="entry name" value="Galactose-binding domain-like"/>
    <property type="match status" value="1"/>
</dbReference>
<dbReference type="InterPro" id="IPR022409">
    <property type="entry name" value="PKD/Chitinase_dom"/>
</dbReference>
<dbReference type="CDD" id="cd00146">
    <property type="entry name" value="PKD"/>
    <property type="match status" value="1"/>
</dbReference>
<evidence type="ECO:0000313" key="3">
    <source>
        <dbReference type="EMBL" id="GAA4306841.1"/>
    </source>
</evidence>
<dbReference type="InterPro" id="IPR035986">
    <property type="entry name" value="PKD_dom_sf"/>
</dbReference>
<proteinExistence type="predicted"/>
<organism evidence="3 4">
    <name type="scientific">Mucilaginibacter gynuensis</name>
    <dbReference type="NCBI Taxonomy" id="1302236"/>
    <lineage>
        <taxon>Bacteria</taxon>
        <taxon>Pseudomonadati</taxon>
        <taxon>Bacteroidota</taxon>
        <taxon>Sphingobacteriia</taxon>
        <taxon>Sphingobacteriales</taxon>
        <taxon>Sphingobacteriaceae</taxon>
        <taxon>Mucilaginibacter</taxon>
    </lineage>
</organism>
<reference evidence="4" key="1">
    <citation type="journal article" date="2019" name="Int. J. Syst. Evol. Microbiol.">
        <title>The Global Catalogue of Microorganisms (GCM) 10K type strain sequencing project: providing services to taxonomists for standard genome sequencing and annotation.</title>
        <authorList>
            <consortium name="The Broad Institute Genomics Platform"/>
            <consortium name="The Broad Institute Genome Sequencing Center for Infectious Disease"/>
            <person name="Wu L."/>
            <person name="Ma J."/>
        </authorList>
    </citation>
    <scope>NUCLEOTIDE SEQUENCE [LARGE SCALE GENOMIC DNA]</scope>
    <source>
        <strain evidence="4">JCM 17705</strain>
    </source>
</reference>
<dbReference type="Proteomes" id="UP001500582">
    <property type="component" value="Unassembled WGS sequence"/>
</dbReference>
<dbReference type="Pfam" id="PF18911">
    <property type="entry name" value="PKD_4"/>
    <property type="match status" value="1"/>
</dbReference>
<gene>
    <name evidence="3" type="ORF">GCM10023149_00250</name>
</gene>
<comment type="caution">
    <text evidence="3">The sequence shown here is derived from an EMBL/GenBank/DDBJ whole genome shotgun (WGS) entry which is preliminary data.</text>
</comment>
<sequence>MKKLFSILSVLLLIAMITVQCKKDKKVVVQEPDEPKPTAGFEYVVPDSTKFLEYQFSSSSSNYKEILWQFGDDSTSVDTAPFHTYAFPGIYFVTLTTRNGQNYSASKQIRLNIVDPTFDATKVGPNYIKTVGGVFTVSRDNGGGPNSNEGSLKVIDEDRETKFFQSGFANDLVMKIALDTPKVAGAYTLTSANDSRDRDPSMWVFQGSEDDVRWIELHKVITPQWTDDQRKFRKIYHFNNKGLVAYKYYRIRITRNNGSRDFQLADWTVNQKQPNK</sequence>
<accession>A0ABP8FM15</accession>
<dbReference type="Gene3D" id="2.60.40.10">
    <property type="entry name" value="Immunoglobulins"/>
    <property type="match status" value="1"/>
</dbReference>
<dbReference type="InterPro" id="IPR013783">
    <property type="entry name" value="Ig-like_fold"/>
</dbReference>
<name>A0ABP8FM15_9SPHI</name>
<evidence type="ECO:0000256" key="1">
    <source>
        <dbReference type="SAM" id="SignalP"/>
    </source>
</evidence>
<dbReference type="InterPro" id="IPR000601">
    <property type="entry name" value="PKD_dom"/>
</dbReference>
<dbReference type="RefSeq" id="WP_345208934.1">
    <property type="nucleotide sequence ID" value="NZ_BAABFT010000001.1"/>
</dbReference>
<dbReference type="SUPFAM" id="SSF49299">
    <property type="entry name" value="PKD domain"/>
    <property type="match status" value="1"/>
</dbReference>
<evidence type="ECO:0000313" key="4">
    <source>
        <dbReference type="Proteomes" id="UP001500582"/>
    </source>
</evidence>
<dbReference type="PROSITE" id="PS50093">
    <property type="entry name" value="PKD"/>
    <property type="match status" value="1"/>
</dbReference>
<dbReference type="SMART" id="SM00089">
    <property type="entry name" value="PKD"/>
    <property type="match status" value="1"/>
</dbReference>